<reference evidence="1 2" key="1">
    <citation type="submission" date="2024-03" db="EMBL/GenBank/DDBJ databases">
        <title>Chitinophaga caseinilytica sp. nov., a casein hydrolysing bacterium isolated from forest soil.</title>
        <authorList>
            <person name="Lee D.S."/>
            <person name="Han D.M."/>
            <person name="Baek J.H."/>
            <person name="Choi D.G."/>
            <person name="Jeon J.H."/>
            <person name="Jeon C.O."/>
        </authorList>
    </citation>
    <scope>NUCLEOTIDE SEQUENCE [LARGE SCALE GENOMIC DNA]</scope>
    <source>
        <strain evidence="1 2">KACC 19118</strain>
    </source>
</reference>
<evidence type="ECO:0000313" key="1">
    <source>
        <dbReference type="EMBL" id="WZN48032.1"/>
    </source>
</evidence>
<dbReference type="RefSeq" id="WP_341842637.1">
    <property type="nucleotide sequence ID" value="NZ_CP149792.1"/>
</dbReference>
<organism evidence="1 2">
    <name type="scientific">Chitinophaga caseinilytica</name>
    <dbReference type="NCBI Taxonomy" id="2267521"/>
    <lineage>
        <taxon>Bacteria</taxon>
        <taxon>Pseudomonadati</taxon>
        <taxon>Bacteroidota</taxon>
        <taxon>Chitinophagia</taxon>
        <taxon>Chitinophagales</taxon>
        <taxon>Chitinophagaceae</taxon>
        <taxon>Chitinophaga</taxon>
    </lineage>
</organism>
<dbReference type="EMBL" id="CP150096">
    <property type="protein sequence ID" value="WZN48032.1"/>
    <property type="molecule type" value="Genomic_DNA"/>
</dbReference>
<sequence length="131" mass="16478">MNLLLRKIYQETLRDFVDFYRMCWIMDKWERRSRSLPRLDTTDYFIAFFADDWPEDFKHRRRLEAFEKRMTEYKKGRWLPNWLRRLTGLELLEKPVFKPFNRAEVEDALRKHCEARRLEKKELSFLHEPYL</sequence>
<protein>
    <submittedName>
        <fullName evidence="1">Uncharacterized protein</fullName>
    </submittedName>
</protein>
<evidence type="ECO:0000313" key="2">
    <source>
        <dbReference type="Proteomes" id="UP001449657"/>
    </source>
</evidence>
<keyword evidence="2" id="KW-1185">Reference proteome</keyword>
<proteinExistence type="predicted"/>
<name>A0ABZ2Z798_9BACT</name>
<dbReference type="Proteomes" id="UP001449657">
    <property type="component" value="Chromosome"/>
</dbReference>
<gene>
    <name evidence="1" type="ORF">WJU22_07575</name>
</gene>
<accession>A0ABZ2Z798</accession>